<keyword evidence="4" id="KW-1185">Reference proteome</keyword>
<proteinExistence type="predicted"/>
<reference evidence="3 4" key="1">
    <citation type="submission" date="2021-03" db="EMBL/GenBank/DDBJ databases">
        <title>Isolation and description of Capnocytophaga bilenii sp. nov., a novel Capnocytophaga species, isolated from a gingivitis subject.</title>
        <authorList>
            <person name="Antezack A."/>
            <person name="Monnet-Corti V."/>
            <person name="La Scola B."/>
        </authorList>
    </citation>
    <scope>NUCLEOTIDE SEQUENCE [LARGE SCALE GENOMIC DNA]</scope>
    <source>
        <strain evidence="3 4">Marseille-Q4570</strain>
    </source>
</reference>
<protein>
    <recommendedName>
        <fullName evidence="5">DUF2262 domain-containing protein</fullName>
    </recommendedName>
</protein>
<name>A0ABS3Q0T0_9FLAO</name>
<gene>
    <name evidence="1" type="ORF">J4N46_01885</name>
    <name evidence="2" type="ORF">J4N46_12040</name>
    <name evidence="3" type="ORF">J4N46_12545</name>
</gene>
<dbReference type="EMBL" id="JAGDYP010000019">
    <property type="protein sequence ID" value="MBO1885209.1"/>
    <property type="molecule type" value="Genomic_DNA"/>
</dbReference>
<accession>A0ABS3Q0T0</accession>
<organism evidence="3 4">
    <name type="scientific">Capnocytophaga bilenii</name>
    <dbReference type="NCBI Taxonomy" id="2819369"/>
    <lineage>
        <taxon>Bacteria</taxon>
        <taxon>Pseudomonadati</taxon>
        <taxon>Bacteroidota</taxon>
        <taxon>Flavobacteriia</taxon>
        <taxon>Flavobacteriales</taxon>
        <taxon>Flavobacteriaceae</taxon>
        <taxon>Capnocytophaga</taxon>
    </lineage>
</organism>
<evidence type="ECO:0000313" key="1">
    <source>
        <dbReference type="EMBL" id="MBO1883201.1"/>
    </source>
</evidence>
<dbReference type="EMBL" id="JAGDYP010000001">
    <property type="protein sequence ID" value="MBO1883201.1"/>
    <property type="molecule type" value="Genomic_DNA"/>
</dbReference>
<evidence type="ECO:0008006" key="5">
    <source>
        <dbReference type="Google" id="ProtNLM"/>
    </source>
</evidence>
<evidence type="ECO:0000313" key="4">
    <source>
        <dbReference type="Proteomes" id="UP000681610"/>
    </source>
</evidence>
<sequence length="145" mass="17153">MKNTIRKMRETKIKFDKDLSKEIFIRKINKKIRLILSDDLDASEEKLSDSYCKKIADFIDNFSKWYNKCMDAVKEWGENIYHINIEYDEIKLLKIFILFEQNECELFGLGFRTEFDIEHGCGIKIKVEDGNYNIVEIGTADIAFC</sequence>
<dbReference type="Proteomes" id="UP000681610">
    <property type="component" value="Unassembled WGS sequence"/>
</dbReference>
<evidence type="ECO:0000313" key="2">
    <source>
        <dbReference type="EMBL" id="MBO1885122.1"/>
    </source>
</evidence>
<evidence type="ECO:0000313" key="3">
    <source>
        <dbReference type="EMBL" id="MBO1885209.1"/>
    </source>
</evidence>
<dbReference type="EMBL" id="JAGDYP010000013">
    <property type="protein sequence ID" value="MBO1885122.1"/>
    <property type="molecule type" value="Genomic_DNA"/>
</dbReference>
<comment type="caution">
    <text evidence="3">The sequence shown here is derived from an EMBL/GenBank/DDBJ whole genome shotgun (WGS) entry which is preliminary data.</text>
</comment>
<dbReference type="RefSeq" id="WP_009416155.1">
    <property type="nucleotide sequence ID" value="NZ_JAGDYP010000001.1"/>
</dbReference>